<organism evidence="1 2">
    <name type="scientific">Paramecium pentaurelia</name>
    <dbReference type="NCBI Taxonomy" id="43138"/>
    <lineage>
        <taxon>Eukaryota</taxon>
        <taxon>Sar</taxon>
        <taxon>Alveolata</taxon>
        <taxon>Ciliophora</taxon>
        <taxon>Intramacronucleata</taxon>
        <taxon>Oligohymenophorea</taxon>
        <taxon>Peniculida</taxon>
        <taxon>Parameciidae</taxon>
        <taxon>Paramecium</taxon>
    </lineage>
</organism>
<protein>
    <submittedName>
        <fullName evidence="1">Uncharacterized protein</fullName>
    </submittedName>
</protein>
<sequence length="115" mass="13484">MRPFGLFLMSQKINRGHMQSLKDVQNYLMENQERWSQELGNVGLLIEIQQLLIVDMSLIVYKDCQNRKKKIQMTIGFEDFKKSNRMQLPGEQEASDSWGRSVCLQRCEQGLVETQ</sequence>
<reference evidence="1" key="1">
    <citation type="submission" date="2021-01" db="EMBL/GenBank/DDBJ databases">
        <authorList>
            <consortium name="Genoscope - CEA"/>
            <person name="William W."/>
        </authorList>
    </citation>
    <scope>NUCLEOTIDE SEQUENCE</scope>
</reference>
<gene>
    <name evidence="1" type="ORF">PPENT_87.1.T0030001</name>
</gene>
<name>A0A8S1S4H4_9CILI</name>
<keyword evidence="2" id="KW-1185">Reference proteome</keyword>
<evidence type="ECO:0000313" key="1">
    <source>
        <dbReference type="EMBL" id="CAD8133844.1"/>
    </source>
</evidence>
<dbReference type="EMBL" id="CAJJDO010000003">
    <property type="protein sequence ID" value="CAD8133844.1"/>
    <property type="molecule type" value="Genomic_DNA"/>
</dbReference>
<accession>A0A8S1S4H4</accession>
<evidence type="ECO:0000313" key="2">
    <source>
        <dbReference type="Proteomes" id="UP000689195"/>
    </source>
</evidence>
<proteinExistence type="predicted"/>
<dbReference type="Proteomes" id="UP000689195">
    <property type="component" value="Unassembled WGS sequence"/>
</dbReference>
<dbReference type="AlphaFoldDB" id="A0A8S1S4H4"/>
<comment type="caution">
    <text evidence="1">The sequence shown here is derived from an EMBL/GenBank/DDBJ whole genome shotgun (WGS) entry which is preliminary data.</text>
</comment>